<accession>A0AAN6Z9L7</accession>
<comment type="caution">
    <text evidence="2">The sequence shown here is derived from an EMBL/GenBank/DDBJ whole genome shotgun (WGS) entry which is preliminary data.</text>
</comment>
<feature type="transmembrane region" description="Helical" evidence="1">
    <location>
        <begin position="190"/>
        <end position="209"/>
    </location>
</feature>
<dbReference type="EMBL" id="MU853223">
    <property type="protein sequence ID" value="KAK4129713.1"/>
    <property type="molecule type" value="Genomic_DNA"/>
</dbReference>
<name>A0AAN6Z9L7_9PEZI</name>
<proteinExistence type="predicted"/>
<dbReference type="RefSeq" id="XP_062653484.1">
    <property type="nucleotide sequence ID" value="XM_062795072.1"/>
</dbReference>
<keyword evidence="1" id="KW-0472">Membrane</keyword>
<dbReference type="InterPro" id="IPR052979">
    <property type="entry name" value="Adenylate-forming_domain"/>
</dbReference>
<protein>
    <submittedName>
        <fullName evidence="2">Uncharacterized protein</fullName>
    </submittedName>
</protein>
<dbReference type="PANTHER" id="PTHR33927">
    <property type="entry name" value="TRANSMEMBRANE PROTEIN"/>
    <property type="match status" value="1"/>
</dbReference>
<gene>
    <name evidence="2" type="ORF">N657DRAFT_660972</name>
</gene>
<dbReference type="PANTHER" id="PTHR33927:SF3">
    <property type="entry name" value="INTEGRAL MEMBRANE PROTEIN TMPA"/>
    <property type="match status" value="1"/>
</dbReference>
<keyword evidence="3" id="KW-1185">Reference proteome</keyword>
<keyword evidence="1" id="KW-1133">Transmembrane helix</keyword>
<reference evidence="2" key="1">
    <citation type="journal article" date="2023" name="Mol. Phylogenet. Evol.">
        <title>Genome-scale phylogeny and comparative genomics of the fungal order Sordariales.</title>
        <authorList>
            <person name="Hensen N."/>
            <person name="Bonometti L."/>
            <person name="Westerberg I."/>
            <person name="Brannstrom I.O."/>
            <person name="Guillou S."/>
            <person name="Cros-Aarteil S."/>
            <person name="Calhoun S."/>
            <person name="Haridas S."/>
            <person name="Kuo A."/>
            <person name="Mondo S."/>
            <person name="Pangilinan J."/>
            <person name="Riley R."/>
            <person name="LaButti K."/>
            <person name="Andreopoulos B."/>
            <person name="Lipzen A."/>
            <person name="Chen C."/>
            <person name="Yan M."/>
            <person name="Daum C."/>
            <person name="Ng V."/>
            <person name="Clum A."/>
            <person name="Steindorff A."/>
            <person name="Ohm R.A."/>
            <person name="Martin F."/>
            <person name="Silar P."/>
            <person name="Natvig D.O."/>
            <person name="Lalanne C."/>
            <person name="Gautier V."/>
            <person name="Ament-Velasquez S.L."/>
            <person name="Kruys A."/>
            <person name="Hutchinson M.I."/>
            <person name="Powell A.J."/>
            <person name="Barry K."/>
            <person name="Miller A.N."/>
            <person name="Grigoriev I.V."/>
            <person name="Debuchy R."/>
            <person name="Gladieux P."/>
            <person name="Hiltunen Thoren M."/>
            <person name="Johannesson H."/>
        </authorList>
    </citation>
    <scope>NUCLEOTIDE SEQUENCE</scope>
    <source>
        <strain evidence="2">CBS 731.68</strain>
    </source>
</reference>
<evidence type="ECO:0000256" key="1">
    <source>
        <dbReference type="SAM" id="Phobius"/>
    </source>
</evidence>
<dbReference type="AlphaFoldDB" id="A0AAN6Z9L7"/>
<dbReference type="GO" id="GO:0075306">
    <property type="term" value="P:regulation of conidium formation"/>
    <property type="evidence" value="ECO:0007669"/>
    <property type="project" value="TreeGrafter"/>
</dbReference>
<keyword evidence="1" id="KW-0812">Transmembrane</keyword>
<organism evidence="2 3">
    <name type="scientific">Parathielavia appendiculata</name>
    <dbReference type="NCBI Taxonomy" id="2587402"/>
    <lineage>
        <taxon>Eukaryota</taxon>
        <taxon>Fungi</taxon>
        <taxon>Dikarya</taxon>
        <taxon>Ascomycota</taxon>
        <taxon>Pezizomycotina</taxon>
        <taxon>Sordariomycetes</taxon>
        <taxon>Sordariomycetidae</taxon>
        <taxon>Sordariales</taxon>
        <taxon>Chaetomiaceae</taxon>
        <taxon>Parathielavia</taxon>
    </lineage>
</organism>
<sequence>MDDVDSSVGELHLEQWIDIHQVCPHSEALLRLSSLITAPTAAQGIASQGLPPRSTNLGNEVDDFSQKRFAFIRYAAFNVYRRLFSLAFTGNAIAFIVLMVKGASPLDLVNALAVNLAVCGLCRHPLVVNSLFLIHGFILALLLAIIVVAHPVFRAKRHGCFELTHRFANWAVLVIFWVLVFLPGSQEPSLSTFLLHLPAFWILMLLTLAKMLPWLLLRRVPVTAEPLSPHATRLHFSYTTHSFASVTDRLDSPVTNFSCLVSGAGDWTRQAIAEPPKYPWKRGLPTYGFGYVFRMFERNVVVTSGSRIGLCLSPLTMYGRQTLDLIRRVDGEPVVIDTSVLGRLDMLPIMSSLYREFGADAVCVVSKPQLTKRLVNAL</sequence>
<evidence type="ECO:0000313" key="2">
    <source>
        <dbReference type="EMBL" id="KAK4129713.1"/>
    </source>
</evidence>
<dbReference type="GO" id="GO:0048315">
    <property type="term" value="P:conidium formation"/>
    <property type="evidence" value="ECO:0007669"/>
    <property type="project" value="TreeGrafter"/>
</dbReference>
<dbReference type="GO" id="GO:0043935">
    <property type="term" value="P:sexual sporulation resulting in formation of a cellular spore"/>
    <property type="evidence" value="ECO:0007669"/>
    <property type="project" value="TreeGrafter"/>
</dbReference>
<feature type="transmembrane region" description="Helical" evidence="1">
    <location>
        <begin position="132"/>
        <end position="155"/>
    </location>
</feature>
<dbReference type="GO" id="GO:0005886">
    <property type="term" value="C:plasma membrane"/>
    <property type="evidence" value="ECO:0007669"/>
    <property type="project" value="TreeGrafter"/>
</dbReference>
<feature type="transmembrane region" description="Helical" evidence="1">
    <location>
        <begin position="83"/>
        <end position="100"/>
    </location>
</feature>
<dbReference type="Proteomes" id="UP001302602">
    <property type="component" value="Unassembled WGS sequence"/>
</dbReference>
<feature type="transmembrane region" description="Helical" evidence="1">
    <location>
        <begin position="167"/>
        <end position="184"/>
    </location>
</feature>
<evidence type="ECO:0000313" key="3">
    <source>
        <dbReference type="Proteomes" id="UP001302602"/>
    </source>
</evidence>
<reference evidence="2" key="2">
    <citation type="submission" date="2023-05" db="EMBL/GenBank/DDBJ databases">
        <authorList>
            <consortium name="Lawrence Berkeley National Laboratory"/>
            <person name="Steindorff A."/>
            <person name="Hensen N."/>
            <person name="Bonometti L."/>
            <person name="Westerberg I."/>
            <person name="Brannstrom I.O."/>
            <person name="Guillou S."/>
            <person name="Cros-Aarteil S."/>
            <person name="Calhoun S."/>
            <person name="Haridas S."/>
            <person name="Kuo A."/>
            <person name="Mondo S."/>
            <person name="Pangilinan J."/>
            <person name="Riley R."/>
            <person name="Labutti K."/>
            <person name="Andreopoulos B."/>
            <person name="Lipzen A."/>
            <person name="Chen C."/>
            <person name="Yanf M."/>
            <person name="Daum C."/>
            <person name="Ng V."/>
            <person name="Clum A."/>
            <person name="Ohm R."/>
            <person name="Martin F."/>
            <person name="Silar P."/>
            <person name="Natvig D."/>
            <person name="Lalanne C."/>
            <person name="Gautier V."/>
            <person name="Ament-Velasquez S.L."/>
            <person name="Kruys A."/>
            <person name="Hutchinson M.I."/>
            <person name="Powell A.J."/>
            <person name="Barry K."/>
            <person name="Miller A.N."/>
            <person name="Grigoriev I.V."/>
            <person name="Debuchy R."/>
            <person name="Gladieux P."/>
            <person name="Thoren M.H."/>
            <person name="Johannesson H."/>
        </authorList>
    </citation>
    <scope>NUCLEOTIDE SEQUENCE</scope>
    <source>
        <strain evidence="2">CBS 731.68</strain>
    </source>
</reference>
<dbReference type="GeneID" id="87831841"/>